<dbReference type="EMBL" id="BKCJ010005126">
    <property type="protein sequence ID" value="GEU65046.1"/>
    <property type="molecule type" value="Genomic_DNA"/>
</dbReference>
<feature type="region of interest" description="Disordered" evidence="2">
    <location>
        <begin position="585"/>
        <end position="604"/>
    </location>
</feature>
<keyword evidence="1" id="KW-0645">Protease</keyword>
<feature type="domain" description="Integrase catalytic" evidence="3">
    <location>
        <begin position="1097"/>
        <end position="1242"/>
    </location>
</feature>
<dbReference type="Gene3D" id="3.30.420.10">
    <property type="entry name" value="Ribonuclease H-like superfamily/Ribonuclease H"/>
    <property type="match status" value="1"/>
</dbReference>
<feature type="compositionally biased region" description="Basic residues" evidence="2">
    <location>
        <begin position="670"/>
        <end position="684"/>
    </location>
</feature>
<dbReference type="GO" id="GO:0015074">
    <property type="term" value="P:DNA integration"/>
    <property type="evidence" value="ECO:0007669"/>
    <property type="project" value="InterPro"/>
</dbReference>
<evidence type="ECO:0000256" key="1">
    <source>
        <dbReference type="ARBA" id="ARBA00022670"/>
    </source>
</evidence>
<feature type="compositionally biased region" description="Basic residues" evidence="2">
    <location>
        <begin position="543"/>
        <end position="558"/>
    </location>
</feature>
<dbReference type="Pfam" id="PF22936">
    <property type="entry name" value="Pol_BBD"/>
    <property type="match status" value="1"/>
</dbReference>
<dbReference type="PROSITE" id="PS50994">
    <property type="entry name" value="INTEGRASE"/>
    <property type="match status" value="1"/>
</dbReference>
<protein>
    <submittedName>
        <fullName evidence="4">Ribonuclease H-like domain-containing protein</fullName>
    </submittedName>
</protein>
<evidence type="ECO:0000259" key="3">
    <source>
        <dbReference type="PROSITE" id="PS50994"/>
    </source>
</evidence>
<accession>A0A6L2LTC4</accession>
<dbReference type="PANTHER" id="PTHR42648">
    <property type="entry name" value="TRANSPOSASE, PUTATIVE-RELATED"/>
    <property type="match status" value="1"/>
</dbReference>
<dbReference type="InterPro" id="IPR012337">
    <property type="entry name" value="RNaseH-like_sf"/>
</dbReference>
<feature type="compositionally biased region" description="Low complexity" evidence="2">
    <location>
        <begin position="939"/>
        <end position="954"/>
    </location>
</feature>
<dbReference type="GO" id="GO:0006508">
    <property type="term" value="P:proteolysis"/>
    <property type="evidence" value="ECO:0007669"/>
    <property type="project" value="UniProtKB-KW"/>
</dbReference>
<proteinExistence type="predicted"/>
<feature type="region of interest" description="Disordered" evidence="2">
    <location>
        <begin position="862"/>
        <end position="881"/>
    </location>
</feature>
<dbReference type="InterPro" id="IPR036397">
    <property type="entry name" value="RNaseH_sf"/>
</dbReference>
<dbReference type="InterPro" id="IPR001584">
    <property type="entry name" value="Integrase_cat-core"/>
</dbReference>
<dbReference type="InterPro" id="IPR039537">
    <property type="entry name" value="Retrotran_Ty1/copia-like"/>
</dbReference>
<feature type="region of interest" description="Disordered" evidence="2">
    <location>
        <begin position="742"/>
        <end position="761"/>
    </location>
</feature>
<reference evidence="4" key="1">
    <citation type="journal article" date="2019" name="Sci. Rep.">
        <title>Draft genome of Tanacetum cinerariifolium, the natural source of mosquito coil.</title>
        <authorList>
            <person name="Yamashiro T."/>
            <person name="Shiraishi A."/>
            <person name="Satake H."/>
            <person name="Nakayama K."/>
        </authorList>
    </citation>
    <scope>NUCLEOTIDE SEQUENCE</scope>
</reference>
<feature type="region of interest" description="Disordered" evidence="2">
    <location>
        <begin position="932"/>
        <end position="959"/>
    </location>
</feature>
<name>A0A6L2LTC4_TANCI</name>
<dbReference type="AlphaFoldDB" id="A0A6L2LTC4"/>
<feature type="compositionally biased region" description="Polar residues" evidence="2">
    <location>
        <begin position="279"/>
        <end position="299"/>
    </location>
</feature>
<feature type="region of interest" description="Disordered" evidence="2">
    <location>
        <begin position="340"/>
        <end position="371"/>
    </location>
</feature>
<dbReference type="PANTHER" id="PTHR42648:SF32">
    <property type="entry name" value="RIBONUCLEASE H-LIKE DOMAIN, GAG-PRE-INTEGRASE DOMAIN PROTEIN-RELATED"/>
    <property type="match status" value="1"/>
</dbReference>
<dbReference type="InterPro" id="IPR054722">
    <property type="entry name" value="PolX-like_BBD"/>
</dbReference>
<feature type="compositionally biased region" description="Basic and acidic residues" evidence="2">
    <location>
        <begin position="632"/>
        <end position="641"/>
    </location>
</feature>
<evidence type="ECO:0000313" key="4">
    <source>
        <dbReference type="EMBL" id="GEU65046.1"/>
    </source>
</evidence>
<feature type="region of interest" description="Disordered" evidence="2">
    <location>
        <begin position="543"/>
        <end position="570"/>
    </location>
</feature>
<dbReference type="GO" id="GO:0003676">
    <property type="term" value="F:nucleic acid binding"/>
    <property type="evidence" value="ECO:0007669"/>
    <property type="project" value="InterPro"/>
</dbReference>
<feature type="compositionally biased region" description="Basic and acidic residues" evidence="2">
    <location>
        <begin position="862"/>
        <end position="878"/>
    </location>
</feature>
<feature type="compositionally biased region" description="Basic and acidic residues" evidence="2">
    <location>
        <begin position="654"/>
        <end position="669"/>
    </location>
</feature>
<keyword evidence="1" id="KW-0378">Hydrolase</keyword>
<feature type="region of interest" description="Disordered" evidence="2">
    <location>
        <begin position="265"/>
        <end position="311"/>
    </location>
</feature>
<gene>
    <name evidence="4" type="ORF">Tci_037024</name>
</gene>
<sequence>MSFDDLYNNFKIVEQEVKGTTNSSSSSNSEKMAFVSSPSSINEVNTAYEVSIANTQAKPASTQVTFTSTQVSTTNLSDATVPKTSKNVSEDIPNEVKESPATLLVKDRVSDNKDYSVESPTVAKKKTVVPTIAKVEFVRSKQQEQPVRKTVRPWQVNTARPRLVNTARPNTVVVNAVRVNQVTTKVKTINGEEHIQALVDKNKVITTETSVRSDLHLEDAEGRNDQDMFDTSILDVEEVVAKKEISAADPVTIAGEEVTTAALIDMKTSKPKSKGSVIQDPSETPTPTPIDSSQQSSKSKMIGPEKPLKRKDPIMIDKEWIEAFVPMDIELVKGSKKAIQGNEKAQEGSSKRTADKLEQEDAKRQRIEKENESTKLKRCLEIIPEDDDNVTITGTPLSSKSPTIVDYKIYKEGRKSFFKMSEQMETYLMAMQKAYYCGYFYYRDLGGIGGSRGDQVNLHHDSPLLRGHTFDRAEGSLNLEAVYSLCTNLSNRVLALETVKDAQAKEILTLKGRIKKLEKRCKPSISHHRAWLRSVSLFSKKKKLSKKKSISKQGRKNGKSGPTKDGNDKLDAKLDEDMEYMDTEEAVNEQELSTVGPTTTPTTTTIFDDEEITLADTLIKIKDDKAKGVAFKDSESTDRPARSILTLKPLPTIDPKDKRKGVLEEPESAKKRKEGSRMKRMSKRQKTDVDLEDEEKLIFFLKIDPDEEGVIDYKIDESGGHDRGEKDLYVLVLSPHNKWSSVHHSKELASPKQTDLESHKEGSSSYINEVIHSFYANQAIAPQLDYDDLEQINDDDIEDIDLKWQVAMISLMINKFHKRKRRKFQFDTKYLVGIDKTKVECFNCHKMEHFARDYRAKGNQDNRRIDDGYNGNKTRDNGRIPAYQDDSKVLVTINGEDIDWSGHIEESVFINKASDLEDTPVNDRFVDGLHATSADESNSKSSECASCESDSSVETSTSMPELVENASKVVYEPKVWTDAPIIEEENIKETGTTNHSPKIEKHDRNGHTRKGLGYYFTRKACFVCGSFSYLIRDCDFHEKGMAKQAELTKIKNKSFKDKGIVNSRCSRHMTGNKAHLADYQEFKGGSISFGGSNGRITGKGKIKIGRLDFEDVYYVEELKHYNLLSVSQICDKKNKDETAPILKDFIRQAENQFSYKVKTIRSDNGIELKNKELIEFCRLKVIKRKYTNVRTPQQNGVAERKNMTLIKAARTMLADSFLATTFKAEAVNTACYVLNRVLVTKP</sequence>
<comment type="caution">
    <text evidence="4">The sequence shown here is derived from an EMBL/GenBank/DDBJ whole genome shotgun (WGS) entry which is preliminary data.</text>
</comment>
<feature type="compositionally biased region" description="Basic and acidic residues" evidence="2">
    <location>
        <begin position="744"/>
        <end position="761"/>
    </location>
</feature>
<organism evidence="4">
    <name type="scientific">Tanacetum cinerariifolium</name>
    <name type="common">Dalmatian daisy</name>
    <name type="synonym">Chrysanthemum cinerariifolium</name>
    <dbReference type="NCBI Taxonomy" id="118510"/>
    <lineage>
        <taxon>Eukaryota</taxon>
        <taxon>Viridiplantae</taxon>
        <taxon>Streptophyta</taxon>
        <taxon>Embryophyta</taxon>
        <taxon>Tracheophyta</taxon>
        <taxon>Spermatophyta</taxon>
        <taxon>Magnoliopsida</taxon>
        <taxon>eudicotyledons</taxon>
        <taxon>Gunneridae</taxon>
        <taxon>Pentapetalae</taxon>
        <taxon>asterids</taxon>
        <taxon>campanulids</taxon>
        <taxon>Asterales</taxon>
        <taxon>Asteraceae</taxon>
        <taxon>Asteroideae</taxon>
        <taxon>Anthemideae</taxon>
        <taxon>Anthemidinae</taxon>
        <taxon>Tanacetum</taxon>
    </lineage>
</organism>
<dbReference type="SUPFAM" id="SSF53098">
    <property type="entry name" value="Ribonuclease H-like"/>
    <property type="match status" value="1"/>
</dbReference>
<feature type="compositionally biased region" description="Basic and acidic residues" evidence="2">
    <location>
        <begin position="344"/>
        <end position="371"/>
    </location>
</feature>
<feature type="region of interest" description="Disordered" evidence="2">
    <location>
        <begin position="632"/>
        <end position="687"/>
    </location>
</feature>
<evidence type="ECO:0000256" key="2">
    <source>
        <dbReference type="SAM" id="MobiDB-lite"/>
    </source>
</evidence>
<dbReference type="GO" id="GO:0008233">
    <property type="term" value="F:peptidase activity"/>
    <property type="evidence" value="ECO:0007669"/>
    <property type="project" value="UniProtKB-KW"/>
</dbReference>